<evidence type="ECO:0000256" key="5">
    <source>
        <dbReference type="ARBA" id="ARBA00023172"/>
    </source>
</evidence>
<dbReference type="AlphaFoldDB" id="A0A8J3SAZ8"/>
<protein>
    <recommendedName>
        <fullName evidence="8">Transposase</fullName>
    </recommendedName>
</protein>
<evidence type="ECO:0000256" key="2">
    <source>
        <dbReference type="ARBA" id="ARBA00010961"/>
    </source>
</evidence>
<keyword evidence="5" id="KW-0233">DNA recombination</keyword>
<evidence type="ECO:0000256" key="4">
    <source>
        <dbReference type="ARBA" id="ARBA00023125"/>
    </source>
</evidence>
<dbReference type="EMBL" id="BOOI01000128">
    <property type="protein sequence ID" value="GIH89305.1"/>
    <property type="molecule type" value="Genomic_DNA"/>
</dbReference>
<gene>
    <name evidence="6" type="ORF">Pro02_77130</name>
</gene>
<evidence type="ECO:0000313" key="7">
    <source>
        <dbReference type="Proteomes" id="UP000655044"/>
    </source>
</evidence>
<name>A0A8J3SAZ8_PLARO</name>
<keyword evidence="7" id="KW-1185">Reference proteome</keyword>
<sequence length="65" mass="7090">MKIRDGQVANRPIHVALAVTVDGERVILGLWAGDGGEGATFWLHVTRASPDSRVRRPTRSRGRLG</sequence>
<dbReference type="Proteomes" id="UP000655044">
    <property type="component" value="Unassembled WGS sequence"/>
</dbReference>
<evidence type="ECO:0000256" key="1">
    <source>
        <dbReference type="ARBA" id="ARBA00002190"/>
    </source>
</evidence>
<comment type="caution">
    <text evidence="6">The sequence shown here is derived from an EMBL/GenBank/DDBJ whole genome shotgun (WGS) entry which is preliminary data.</text>
</comment>
<accession>A0A8J3SAZ8</accession>
<comment type="similarity">
    <text evidence="2">Belongs to the transposase mutator family.</text>
</comment>
<proteinExistence type="inferred from homology"/>
<evidence type="ECO:0000256" key="3">
    <source>
        <dbReference type="ARBA" id="ARBA00022578"/>
    </source>
</evidence>
<comment type="function">
    <text evidence="1">Required for the transposition of the insertion element.</text>
</comment>
<dbReference type="GO" id="GO:0003677">
    <property type="term" value="F:DNA binding"/>
    <property type="evidence" value="ECO:0007669"/>
    <property type="project" value="UniProtKB-KW"/>
</dbReference>
<evidence type="ECO:0008006" key="8">
    <source>
        <dbReference type="Google" id="ProtNLM"/>
    </source>
</evidence>
<dbReference type="GO" id="GO:0004803">
    <property type="term" value="F:transposase activity"/>
    <property type="evidence" value="ECO:0007669"/>
    <property type="project" value="InterPro"/>
</dbReference>
<keyword evidence="3" id="KW-0815">Transposition</keyword>
<dbReference type="Pfam" id="PF00872">
    <property type="entry name" value="Transposase_mut"/>
    <property type="match status" value="1"/>
</dbReference>
<dbReference type="GO" id="GO:0006313">
    <property type="term" value="P:DNA transposition"/>
    <property type="evidence" value="ECO:0007669"/>
    <property type="project" value="InterPro"/>
</dbReference>
<reference evidence="6" key="1">
    <citation type="submission" date="2021-01" db="EMBL/GenBank/DDBJ databases">
        <title>Whole genome shotgun sequence of Planobispora rosea NBRC 15558.</title>
        <authorList>
            <person name="Komaki H."/>
            <person name="Tamura T."/>
        </authorList>
    </citation>
    <scope>NUCLEOTIDE SEQUENCE</scope>
    <source>
        <strain evidence="6">NBRC 15558</strain>
    </source>
</reference>
<organism evidence="6 7">
    <name type="scientific">Planobispora rosea</name>
    <dbReference type="NCBI Taxonomy" id="35762"/>
    <lineage>
        <taxon>Bacteria</taxon>
        <taxon>Bacillati</taxon>
        <taxon>Actinomycetota</taxon>
        <taxon>Actinomycetes</taxon>
        <taxon>Streptosporangiales</taxon>
        <taxon>Streptosporangiaceae</taxon>
        <taxon>Planobispora</taxon>
    </lineage>
</organism>
<dbReference type="InterPro" id="IPR001207">
    <property type="entry name" value="Transposase_mutator"/>
</dbReference>
<keyword evidence="4" id="KW-0238">DNA-binding</keyword>
<evidence type="ECO:0000313" key="6">
    <source>
        <dbReference type="EMBL" id="GIH89305.1"/>
    </source>
</evidence>